<evidence type="ECO:0000256" key="5">
    <source>
        <dbReference type="ARBA" id="ARBA00023163"/>
    </source>
</evidence>
<proteinExistence type="predicted"/>
<dbReference type="InterPro" id="IPR051615">
    <property type="entry name" value="Transcr_Regulatory_Elem"/>
</dbReference>
<sequence length="228" mass="25582">MCTEDPLFLHGPTSSFRDLSSQHAAFPSSASIPDVHLTAFERAAKLREWALQLFANAAPERQKEHTYLSLPTFELDGVGHHSAFTLLNYYWNHQSDACIMVYRPAVMHSLATGGVYANKLLLNALYYAGALLSGHERFMDDASKPNTLGNRFFHRFQSLLAHFEVSLIDTISTLVVTSSALLTRGKQTLAYLYFGLAQRMMTDLGFHVNPDMVNHASYSPYLPIYSML</sequence>
<dbReference type="PANTHER" id="PTHR31313">
    <property type="entry name" value="TY1 ENHANCER ACTIVATOR"/>
    <property type="match status" value="1"/>
</dbReference>
<dbReference type="Pfam" id="PF04082">
    <property type="entry name" value="Fungal_trans"/>
    <property type="match status" value="1"/>
</dbReference>
<evidence type="ECO:0000256" key="4">
    <source>
        <dbReference type="ARBA" id="ARBA00023125"/>
    </source>
</evidence>
<organism evidence="8 9">
    <name type="scientific">Exophiala sideris</name>
    <dbReference type="NCBI Taxonomy" id="1016849"/>
    <lineage>
        <taxon>Eukaryota</taxon>
        <taxon>Fungi</taxon>
        <taxon>Dikarya</taxon>
        <taxon>Ascomycota</taxon>
        <taxon>Pezizomycotina</taxon>
        <taxon>Eurotiomycetes</taxon>
        <taxon>Chaetothyriomycetidae</taxon>
        <taxon>Chaetothyriales</taxon>
        <taxon>Herpotrichiellaceae</taxon>
        <taxon>Exophiala</taxon>
    </lineage>
</organism>
<evidence type="ECO:0000313" key="8">
    <source>
        <dbReference type="EMBL" id="KAK5052784.1"/>
    </source>
</evidence>
<dbReference type="InterPro" id="IPR007219">
    <property type="entry name" value="XnlR_reg_dom"/>
</dbReference>
<accession>A0ABR0IZB1</accession>
<evidence type="ECO:0000256" key="3">
    <source>
        <dbReference type="ARBA" id="ARBA00023015"/>
    </source>
</evidence>
<protein>
    <recommendedName>
        <fullName evidence="7">Xylanolytic transcriptional activator regulatory domain-containing protein</fullName>
    </recommendedName>
</protein>
<evidence type="ECO:0000259" key="7">
    <source>
        <dbReference type="Pfam" id="PF04082"/>
    </source>
</evidence>
<evidence type="ECO:0000313" key="9">
    <source>
        <dbReference type="Proteomes" id="UP001345691"/>
    </source>
</evidence>
<dbReference type="CDD" id="cd12148">
    <property type="entry name" value="fungal_TF_MHR"/>
    <property type="match status" value="1"/>
</dbReference>
<evidence type="ECO:0000256" key="2">
    <source>
        <dbReference type="ARBA" id="ARBA00022833"/>
    </source>
</evidence>
<comment type="caution">
    <text evidence="8">The sequence shown here is derived from an EMBL/GenBank/DDBJ whole genome shotgun (WGS) entry which is preliminary data.</text>
</comment>
<gene>
    <name evidence="8" type="ORF">LTR69_009610</name>
</gene>
<dbReference type="Proteomes" id="UP001345691">
    <property type="component" value="Unassembled WGS sequence"/>
</dbReference>
<name>A0ABR0IZB1_9EURO</name>
<reference evidence="8 9" key="1">
    <citation type="submission" date="2023-08" db="EMBL/GenBank/DDBJ databases">
        <title>Black Yeasts Isolated from many extreme environments.</title>
        <authorList>
            <person name="Coleine C."/>
            <person name="Stajich J.E."/>
            <person name="Selbmann L."/>
        </authorList>
    </citation>
    <scope>NUCLEOTIDE SEQUENCE [LARGE SCALE GENOMIC DNA]</scope>
    <source>
        <strain evidence="8 9">CCFEE 6328</strain>
    </source>
</reference>
<keyword evidence="9" id="KW-1185">Reference proteome</keyword>
<keyword evidence="2" id="KW-0862">Zinc</keyword>
<keyword evidence="6" id="KW-0539">Nucleus</keyword>
<keyword evidence="4" id="KW-0238">DNA-binding</keyword>
<keyword evidence="1" id="KW-0479">Metal-binding</keyword>
<dbReference type="PANTHER" id="PTHR31313:SF86">
    <property type="entry name" value="ZN(2)-C6 FUNGAL-TYPE DOMAIN-CONTAINING PROTEIN"/>
    <property type="match status" value="1"/>
</dbReference>
<evidence type="ECO:0000256" key="1">
    <source>
        <dbReference type="ARBA" id="ARBA00022723"/>
    </source>
</evidence>
<evidence type="ECO:0000256" key="6">
    <source>
        <dbReference type="ARBA" id="ARBA00023242"/>
    </source>
</evidence>
<feature type="domain" description="Xylanolytic transcriptional activator regulatory" evidence="7">
    <location>
        <begin position="87"/>
        <end position="215"/>
    </location>
</feature>
<dbReference type="EMBL" id="JAVRRF010000028">
    <property type="protein sequence ID" value="KAK5052784.1"/>
    <property type="molecule type" value="Genomic_DNA"/>
</dbReference>
<keyword evidence="5" id="KW-0804">Transcription</keyword>
<keyword evidence="3" id="KW-0805">Transcription regulation</keyword>